<keyword evidence="3" id="KW-1185">Reference proteome</keyword>
<organism evidence="2 3">
    <name type="scientific">Arcobacter roscoffensis</name>
    <dbReference type="NCBI Taxonomy" id="2961520"/>
    <lineage>
        <taxon>Bacteria</taxon>
        <taxon>Pseudomonadati</taxon>
        <taxon>Campylobacterota</taxon>
        <taxon>Epsilonproteobacteria</taxon>
        <taxon>Campylobacterales</taxon>
        <taxon>Arcobacteraceae</taxon>
        <taxon>Arcobacter</taxon>
    </lineage>
</organism>
<dbReference type="Proteomes" id="UP001060012">
    <property type="component" value="Chromosome"/>
</dbReference>
<sequence>MVNDVVNNMTKLVNELKESIKQDITDIKAGKNEALLERNDHKHDLINEIASLKSDLNRELISEMKEGVDVNIYRDQVDALEDDLKELYELNKKLASIVLPIKQMYSDLVDEITVVNGGQIFDVKA</sequence>
<protein>
    <recommendedName>
        <fullName evidence="4">Flagellar protein FlgN</fullName>
    </recommendedName>
</protein>
<dbReference type="RefSeq" id="WP_254576154.1">
    <property type="nucleotide sequence ID" value="NZ_CP100595.1"/>
</dbReference>
<keyword evidence="1" id="KW-0175">Coiled coil</keyword>
<proteinExistence type="predicted"/>
<evidence type="ECO:0000256" key="1">
    <source>
        <dbReference type="SAM" id="Coils"/>
    </source>
</evidence>
<dbReference type="InterPro" id="IPR036679">
    <property type="entry name" value="FlgN-like_sf"/>
</dbReference>
<name>A0ABY5E4G4_9BACT</name>
<gene>
    <name evidence="2" type="ORF">NJU99_12040</name>
</gene>
<reference evidence="2" key="1">
    <citation type="submission" date="2022-07" db="EMBL/GenBank/DDBJ databases">
        <title>Arcobacter roscoffensis sp. nov., a marine bacterium isolated from coastal seawater collected from Roscoff, France.</title>
        <authorList>
            <person name="Pascual J."/>
            <person name="Lepeaux C."/>
            <person name="Methner A."/>
            <person name="Overmann J."/>
        </authorList>
    </citation>
    <scope>NUCLEOTIDE SEQUENCE</scope>
    <source>
        <strain evidence="2">ARW1-2F2</strain>
    </source>
</reference>
<dbReference type="SUPFAM" id="SSF140566">
    <property type="entry name" value="FlgN-like"/>
    <property type="match status" value="1"/>
</dbReference>
<evidence type="ECO:0008006" key="4">
    <source>
        <dbReference type="Google" id="ProtNLM"/>
    </source>
</evidence>
<dbReference type="EMBL" id="CP100595">
    <property type="protein sequence ID" value="UTJ05973.1"/>
    <property type="molecule type" value="Genomic_DNA"/>
</dbReference>
<evidence type="ECO:0000313" key="2">
    <source>
        <dbReference type="EMBL" id="UTJ05973.1"/>
    </source>
</evidence>
<accession>A0ABY5E4G4</accession>
<feature type="coiled-coil region" evidence="1">
    <location>
        <begin position="70"/>
        <end position="97"/>
    </location>
</feature>
<evidence type="ECO:0000313" key="3">
    <source>
        <dbReference type="Proteomes" id="UP001060012"/>
    </source>
</evidence>